<reference evidence="1 2" key="1">
    <citation type="submission" date="2024-06" db="EMBL/GenBank/DDBJ databases">
        <title>Lysinibacillus zambalefons sp. nov., a Novel Firmicute Isolated from the Poon Bato Zambales Hyperalkaline Spring.</title>
        <authorList>
            <person name="Aja J.A."/>
            <person name="Lazaro J.E.H."/>
            <person name="Llorin L.D."/>
            <person name="Lim K.R."/>
            <person name="Teodosio J."/>
            <person name="Dalisay D.S."/>
        </authorList>
    </citation>
    <scope>NUCLEOTIDE SEQUENCE [LARGE SCALE GENOMIC DNA]</scope>
    <source>
        <strain evidence="1 2">M3</strain>
    </source>
</reference>
<accession>A0ABV1MTV1</accession>
<organism evidence="1 2">
    <name type="scientific">Lysinibacillus zambalensis</name>
    <dbReference type="NCBI Taxonomy" id="3160866"/>
    <lineage>
        <taxon>Bacteria</taxon>
        <taxon>Bacillati</taxon>
        <taxon>Bacillota</taxon>
        <taxon>Bacilli</taxon>
        <taxon>Bacillales</taxon>
        <taxon>Bacillaceae</taxon>
        <taxon>Lysinibacillus</taxon>
    </lineage>
</organism>
<protein>
    <recommendedName>
        <fullName evidence="3">MerR family transcriptional regulator</fullName>
    </recommendedName>
</protein>
<gene>
    <name evidence="1" type="ORF">ABNX05_14980</name>
</gene>
<dbReference type="EMBL" id="JBEGDG010000010">
    <property type="protein sequence ID" value="MEQ6355932.1"/>
    <property type="molecule type" value="Genomic_DNA"/>
</dbReference>
<evidence type="ECO:0000313" key="1">
    <source>
        <dbReference type="EMBL" id="MEQ6355932.1"/>
    </source>
</evidence>
<dbReference type="Proteomes" id="UP001478862">
    <property type="component" value="Unassembled WGS sequence"/>
</dbReference>
<evidence type="ECO:0000313" key="2">
    <source>
        <dbReference type="Proteomes" id="UP001478862"/>
    </source>
</evidence>
<sequence>MSKAKVDETVIVSTEAIAKMFNVTSRRVRQFVEEGVIERVGYGRFNLVDTVSKYITFLKLSASMNQDDITESLDYEKWLHEKAKREKAEIELSHLKKEMHSSGEIEEVMNNMIMNFRQRILSIPTKCALQLINQDDPKYVESIIEASIHEALIELSNYDPSQFVVSEEEVVEVGEEDGEKANS</sequence>
<evidence type="ECO:0008006" key="3">
    <source>
        <dbReference type="Google" id="ProtNLM"/>
    </source>
</evidence>
<proteinExistence type="predicted"/>
<comment type="caution">
    <text evidence="1">The sequence shown here is derived from an EMBL/GenBank/DDBJ whole genome shotgun (WGS) entry which is preliminary data.</text>
</comment>
<dbReference type="RefSeq" id="WP_349660443.1">
    <property type="nucleotide sequence ID" value="NZ_JBEGDG010000010.1"/>
</dbReference>
<keyword evidence="2" id="KW-1185">Reference proteome</keyword>
<name>A0ABV1MTV1_9BACI</name>